<feature type="active site" description="Proton acceptor" evidence="8">
    <location>
        <position position="75"/>
    </location>
</feature>
<dbReference type="EMBL" id="CACRUO010000065">
    <property type="protein sequence ID" value="VYU53864.1"/>
    <property type="molecule type" value="Genomic_DNA"/>
</dbReference>
<gene>
    <name evidence="15" type="primary">dacF_3</name>
    <name evidence="15" type="ORF">SSLFYP27_02581</name>
</gene>
<keyword evidence="11" id="KW-0472">Membrane</keyword>
<feature type="transmembrane region" description="Helical" evidence="11">
    <location>
        <begin position="383"/>
        <end position="408"/>
    </location>
</feature>
<keyword evidence="4 15" id="KW-0378">Hydrolase</keyword>
<dbReference type="SUPFAM" id="SSF69189">
    <property type="entry name" value="Penicillin-binding protein associated domain"/>
    <property type="match status" value="1"/>
</dbReference>
<dbReference type="InterPro" id="IPR012338">
    <property type="entry name" value="Beta-lactam/transpept-like"/>
</dbReference>
<dbReference type="EC" id="3.4.16.4" evidence="15"/>
<dbReference type="InterPro" id="IPR001967">
    <property type="entry name" value="Peptidase_S11_N"/>
</dbReference>
<evidence type="ECO:0000256" key="2">
    <source>
        <dbReference type="ARBA" id="ARBA00007164"/>
    </source>
</evidence>
<keyword evidence="11" id="KW-1133">Transmembrane helix</keyword>
<dbReference type="InterPro" id="IPR018044">
    <property type="entry name" value="Peptidase_S11"/>
</dbReference>
<dbReference type="InterPro" id="IPR015294">
    <property type="entry name" value="Pen-bd_prot4_C_dom"/>
</dbReference>
<dbReference type="Gene3D" id="3.40.710.10">
    <property type="entry name" value="DD-peptidase/beta-lactamase superfamily"/>
    <property type="match status" value="1"/>
</dbReference>
<dbReference type="PANTHER" id="PTHR35333">
    <property type="entry name" value="BETA-LACTAMASE"/>
    <property type="match status" value="1"/>
</dbReference>
<keyword evidence="15" id="KW-0645">Protease</keyword>
<dbReference type="RefSeq" id="WP_070684416.1">
    <property type="nucleotide sequence ID" value="NZ_CACRUO010000065.1"/>
</dbReference>
<organism evidence="15">
    <name type="scientific">Staphylococcus simulans</name>
    <dbReference type="NCBI Taxonomy" id="1286"/>
    <lineage>
        <taxon>Bacteria</taxon>
        <taxon>Bacillati</taxon>
        <taxon>Bacillota</taxon>
        <taxon>Bacilli</taxon>
        <taxon>Bacillales</taxon>
        <taxon>Staphylococcaceae</taxon>
        <taxon>Staphylococcus</taxon>
    </lineage>
</organism>
<dbReference type="SUPFAM" id="SSF56601">
    <property type="entry name" value="beta-lactamase/transpeptidase-like"/>
    <property type="match status" value="1"/>
</dbReference>
<evidence type="ECO:0000256" key="9">
    <source>
        <dbReference type="PIRSR" id="PIRSR618044-2"/>
    </source>
</evidence>
<feature type="binding site" evidence="9">
    <location>
        <position position="258"/>
    </location>
    <ligand>
        <name>substrate</name>
    </ligand>
</feature>
<feature type="signal peptide" evidence="12">
    <location>
        <begin position="1"/>
        <end position="25"/>
    </location>
</feature>
<comment type="function">
    <text evidence="1">Removes C-terminal D-alanyl residues from sugar-peptide cell wall precursors.</text>
</comment>
<dbReference type="InterPro" id="IPR037091">
    <property type="entry name" value="Pen-bd_prot4_C_dom_sf"/>
</dbReference>
<name>A0A6N3FP93_STASI</name>
<dbReference type="GO" id="GO:0046677">
    <property type="term" value="P:response to antibiotic"/>
    <property type="evidence" value="ECO:0007669"/>
    <property type="project" value="InterPro"/>
</dbReference>
<keyword evidence="3 12" id="KW-0732">Signal</keyword>
<evidence type="ECO:0000256" key="10">
    <source>
        <dbReference type="RuleBase" id="RU004016"/>
    </source>
</evidence>
<dbReference type="Pfam" id="PF00768">
    <property type="entry name" value="Peptidase_S11"/>
    <property type="match status" value="1"/>
</dbReference>
<keyword evidence="6" id="KW-0573">Peptidoglycan synthesis</keyword>
<evidence type="ECO:0000256" key="3">
    <source>
        <dbReference type="ARBA" id="ARBA00022729"/>
    </source>
</evidence>
<protein>
    <submittedName>
        <fullName evidence="15">D-alanyl-D-alanine carboxypeptidase DacF</fullName>
        <ecNumber evidence="15">3.4.16.4</ecNumber>
    </submittedName>
</protein>
<dbReference type="GO" id="GO:0008800">
    <property type="term" value="F:beta-lactamase activity"/>
    <property type="evidence" value="ECO:0007669"/>
    <property type="project" value="InterPro"/>
</dbReference>
<proteinExistence type="inferred from homology"/>
<keyword evidence="15" id="KW-0121">Carboxypeptidase</keyword>
<dbReference type="Gene3D" id="2.30.140.20">
    <property type="entry name" value="Penicillin-binding protein 4, C-terminal domain"/>
    <property type="match status" value="1"/>
</dbReference>
<evidence type="ECO:0000256" key="8">
    <source>
        <dbReference type="PIRSR" id="PIRSR618044-1"/>
    </source>
</evidence>
<accession>A0A6N3FP93</accession>
<evidence type="ECO:0000256" key="5">
    <source>
        <dbReference type="ARBA" id="ARBA00022960"/>
    </source>
</evidence>
<evidence type="ECO:0000313" key="15">
    <source>
        <dbReference type="EMBL" id="VYU53864.1"/>
    </source>
</evidence>
<dbReference type="Pfam" id="PF09211">
    <property type="entry name" value="DUF1958"/>
    <property type="match status" value="1"/>
</dbReference>
<dbReference type="GO" id="GO:0009002">
    <property type="term" value="F:serine-type D-Ala-D-Ala carboxypeptidase activity"/>
    <property type="evidence" value="ECO:0007669"/>
    <property type="project" value="UniProtKB-EC"/>
</dbReference>
<dbReference type="InterPro" id="IPR015956">
    <property type="entry name" value="Peniciliin-bd_prot_C_sf"/>
</dbReference>
<feature type="active site" evidence="8">
    <location>
        <position position="136"/>
    </location>
</feature>
<dbReference type="NCBIfam" id="NF038258">
    <property type="entry name" value="PBP4_Staph"/>
    <property type="match status" value="1"/>
</dbReference>
<dbReference type="InterPro" id="IPR000871">
    <property type="entry name" value="Beta-lactam_class-A"/>
</dbReference>
<sequence length="412" mass="46528">MKRVISIIVSVMFLMNILIAPTAHAEQTPIDVAKENHQTIQKQFDPKSAYVTTEQGQILYDYHGTRNIDPASTTKLMTIYLILEDIKQGDAHLSDKVKITPTYEQMSQLPNLTTFPLKTKQTYTVDQLLKQAMLESSNAATLVLAHHVDGDISKFTDRMNHKAKQLGMHHTHFTNPSGANNQLIHQFIPKAYKSETTSQSTAQDMAILSQAILKQYPEVLNYSKLETDKQYGKTLKNTNLSLPHGPDALKIVNADGLKTGTSENGYNLVLTAKQKELRINTVVMNVQPYPNEAAKHARQKLANALTEEAFKNYEYRKVISKGEHEIDGKTYEVKKDLYDLVPKDKAKYDLKIIEDEQLKVDYPRKFLKGYHAPSVEVEPVTHWGTLILGALVMIGGVILLTAIIYIIVKRRK</sequence>
<feature type="domain" description="Peptidase S11 D-alanyl-D-alanine carboxypeptidase A N-terminal" evidence="13">
    <location>
        <begin position="43"/>
        <end position="287"/>
    </location>
</feature>
<dbReference type="PRINTS" id="PR00725">
    <property type="entry name" value="DADACBPTASE1"/>
</dbReference>
<evidence type="ECO:0000256" key="12">
    <source>
        <dbReference type="SAM" id="SignalP"/>
    </source>
</evidence>
<comment type="similarity">
    <text evidence="2 10">Belongs to the peptidase S11 family.</text>
</comment>
<evidence type="ECO:0000256" key="6">
    <source>
        <dbReference type="ARBA" id="ARBA00022984"/>
    </source>
</evidence>
<evidence type="ECO:0000256" key="7">
    <source>
        <dbReference type="ARBA" id="ARBA00023316"/>
    </source>
</evidence>
<dbReference type="GO" id="GO:0030655">
    <property type="term" value="P:beta-lactam antibiotic catabolic process"/>
    <property type="evidence" value="ECO:0007669"/>
    <property type="project" value="InterPro"/>
</dbReference>
<evidence type="ECO:0000256" key="11">
    <source>
        <dbReference type="SAM" id="Phobius"/>
    </source>
</evidence>
<evidence type="ECO:0000256" key="1">
    <source>
        <dbReference type="ARBA" id="ARBA00003217"/>
    </source>
</evidence>
<feature type="domain" description="Penicillin-binding protein 4 C-terminal" evidence="14">
    <location>
        <begin position="315"/>
        <end position="378"/>
    </location>
</feature>
<keyword evidence="7" id="KW-0961">Cell wall biogenesis/degradation</keyword>
<feature type="chain" id="PRO_5026732614" evidence="12">
    <location>
        <begin position="26"/>
        <end position="412"/>
    </location>
</feature>
<dbReference type="GO" id="GO:0071555">
    <property type="term" value="P:cell wall organization"/>
    <property type="evidence" value="ECO:0007669"/>
    <property type="project" value="UniProtKB-KW"/>
</dbReference>
<dbReference type="PANTHER" id="PTHR35333:SF4">
    <property type="entry name" value="SLR0121 PROTEIN"/>
    <property type="match status" value="1"/>
</dbReference>
<evidence type="ECO:0000259" key="13">
    <source>
        <dbReference type="Pfam" id="PF00768"/>
    </source>
</evidence>
<dbReference type="GO" id="GO:0009252">
    <property type="term" value="P:peptidoglycan biosynthetic process"/>
    <property type="evidence" value="ECO:0007669"/>
    <property type="project" value="UniProtKB-KW"/>
</dbReference>
<dbReference type="AlphaFoldDB" id="A0A6N3FP93"/>
<keyword evidence="5" id="KW-0133">Cell shape</keyword>
<dbReference type="GO" id="GO:0006508">
    <property type="term" value="P:proteolysis"/>
    <property type="evidence" value="ECO:0007669"/>
    <property type="project" value="InterPro"/>
</dbReference>
<keyword evidence="11" id="KW-0812">Transmembrane</keyword>
<reference evidence="15" key="1">
    <citation type="submission" date="2019-11" db="EMBL/GenBank/DDBJ databases">
        <authorList>
            <person name="Feng L."/>
        </authorList>
    </citation>
    <scope>NUCLEOTIDE SEQUENCE</scope>
    <source>
        <strain evidence="15">SsimulansLFYP27</strain>
    </source>
</reference>
<dbReference type="GO" id="GO:0008360">
    <property type="term" value="P:regulation of cell shape"/>
    <property type="evidence" value="ECO:0007669"/>
    <property type="project" value="UniProtKB-KW"/>
</dbReference>
<evidence type="ECO:0000259" key="14">
    <source>
        <dbReference type="Pfam" id="PF09211"/>
    </source>
</evidence>
<feature type="active site" description="Acyl-ester intermediate" evidence="8">
    <location>
        <position position="72"/>
    </location>
</feature>
<evidence type="ECO:0000256" key="4">
    <source>
        <dbReference type="ARBA" id="ARBA00022801"/>
    </source>
</evidence>